<keyword evidence="3" id="KW-1185">Reference proteome</keyword>
<sequence length="146" mass="16794">MAVPTKQKLLDIANFASLKRASLVLMMLIAATGCSSQPMEIKPKMECRSPNGLRDNKKMFQWKYDRVREVILEVLPEGEEGMPFPELRDIAEQQFKSSEREEIGKLSWFVETVTLEMETRGELQRFPETKTPTPLPKNVRRVPNAI</sequence>
<comment type="caution">
    <text evidence="2">The sequence shown here is derived from an EMBL/GenBank/DDBJ whole genome shotgun (WGS) entry which is preliminary data.</text>
</comment>
<accession>A0ABP8MI89</accession>
<evidence type="ECO:0000313" key="2">
    <source>
        <dbReference type="EMBL" id="GAA4450376.1"/>
    </source>
</evidence>
<evidence type="ECO:0000256" key="1">
    <source>
        <dbReference type="SAM" id="MobiDB-lite"/>
    </source>
</evidence>
<gene>
    <name evidence="2" type="ORF">GCM10023156_16600</name>
</gene>
<feature type="region of interest" description="Disordered" evidence="1">
    <location>
        <begin position="127"/>
        <end position="146"/>
    </location>
</feature>
<evidence type="ECO:0000313" key="3">
    <source>
        <dbReference type="Proteomes" id="UP001500840"/>
    </source>
</evidence>
<name>A0ABP8MI89_9BACT</name>
<evidence type="ECO:0008006" key="4">
    <source>
        <dbReference type="Google" id="ProtNLM"/>
    </source>
</evidence>
<reference evidence="3" key="1">
    <citation type="journal article" date="2019" name="Int. J. Syst. Evol. Microbiol.">
        <title>The Global Catalogue of Microorganisms (GCM) 10K type strain sequencing project: providing services to taxonomists for standard genome sequencing and annotation.</title>
        <authorList>
            <consortium name="The Broad Institute Genomics Platform"/>
            <consortium name="The Broad Institute Genome Sequencing Center for Infectious Disease"/>
            <person name="Wu L."/>
            <person name="Ma J."/>
        </authorList>
    </citation>
    <scope>NUCLEOTIDE SEQUENCE [LARGE SCALE GENOMIC DNA]</scope>
    <source>
        <strain evidence="3">JCM 17759</strain>
    </source>
</reference>
<dbReference type="EMBL" id="BAABGA010000018">
    <property type="protein sequence ID" value="GAA4450376.1"/>
    <property type="molecule type" value="Genomic_DNA"/>
</dbReference>
<organism evidence="2 3">
    <name type="scientific">Novipirellula rosea</name>
    <dbReference type="NCBI Taxonomy" id="1031540"/>
    <lineage>
        <taxon>Bacteria</taxon>
        <taxon>Pseudomonadati</taxon>
        <taxon>Planctomycetota</taxon>
        <taxon>Planctomycetia</taxon>
        <taxon>Pirellulales</taxon>
        <taxon>Pirellulaceae</taxon>
        <taxon>Novipirellula</taxon>
    </lineage>
</organism>
<dbReference type="PROSITE" id="PS51257">
    <property type="entry name" value="PROKAR_LIPOPROTEIN"/>
    <property type="match status" value="1"/>
</dbReference>
<proteinExistence type="predicted"/>
<dbReference type="Proteomes" id="UP001500840">
    <property type="component" value="Unassembled WGS sequence"/>
</dbReference>
<dbReference type="RefSeq" id="WP_345321034.1">
    <property type="nucleotide sequence ID" value="NZ_BAABGA010000018.1"/>
</dbReference>
<dbReference type="Pfam" id="PF22278">
    <property type="entry name" value="DUF6958"/>
    <property type="match status" value="1"/>
</dbReference>
<dbReference type="InterPro" id="IPR054233">
    <property type="entry name" value="DUF6958"/>
</dbReference>
<protein>
    <recommendedName>
        <fullName evidence="4">Lipoprotein</fullName>
    </recommendedName>
</protein>